<evidence type="ECO:0000256" key="1">
    <source>
        <dbReference type="ARBA" id="ARBA00007664"/>
    </source>
</evidence>
<dbReference type="CDD" id="cd06577">
    <property type="entry name" value="PASTA_pknB"/>
    <property type="match status" value="1"/>
</dbReference>
<dbReference type="PRINTS" id="PR00722">
    <property type="entry name" value="CHYMOTRYPSIN"/>
</dbReference>
<feature type="domain" description="Peptidase S1" evidence="4">
    <location>
        <begin position="40"/>
        <end position="270"/>
    </location>
</feature>
<dbReference type="SMART" id="SM00020">
    <property type="entry name" value="Tryp_SPc"/>
    <property type="match status" value="1"/>
</dbReference>
<dbReference type="PANTHER" id="PTHR24276">
    <property type="entry name" value="POLYSERASE-RELATED"/>
    <property type="match status" value="1"/>
</dbReference>
<dbReference type="Proteomes" id="UP000660611">
    <property type="component" value="Unassembled WGS sequence"/>
</dbReference>
<keyword evidence="7" id="KW-1185">Reference proteome</keyword>
<dbReference type="PROSITE" id="PS00135">
    <property type="entry name" value="TRYPSIN_SER"/>
    <property type="match status" value="1"/>
</dbReference>
<dbReference type="GO" id="GO:0006508">
    <property type="term" value="P:proteolysis"/>
    <property type="evidence" value="ECO:0007669"/>
    <property type="project" value="UniProtKB-KW"/>
</dbReference>
<dbReference type="InterPro" id="IPR001314">
    <property type="entry name" value="Peptidase_S1A"/>
</dbReference>
<evidence type="ECO:0008006" key="8">
    <source>
        <dbReference type="Google" id="ProtNLM"/>
    </source>
</evidence>
<dbReference type="InterPro" id="IPR033116">
    <property type="entry name" value="TRYPSIN_SER"/>
</dbReference>
<dbReference type="Pfam" id="PF03793">
    <property type="entry name" value="PASTA"/>
    <property type="match status" value="1"/>
</dbReference>
<dbReference type="Gene3D" id="3.30.10.20">
    <property type="match status" value="1"/>
</dbReference>
<comment type="similarity">
    <text evidence="1">Belongs to the peptidase S1 family.</text>
</comment>
<dbReference type="PROSITE" id="PS00134">
    <property type="entry name" value="TRYPSIN_HIS"/>
    <property type="match status" value="1"/>
</dbReference>
<feature type="domain" description="PASTA" evidence="5">
    <location>
        <begin position="316"/>
        <end position="384"/>
    </location>
</feature>
<dbReference type="InterPro" id="IPR009003">
    <property type="entry name" value="Peptidase_S1_PA"/>
</dbReference>
<dbReference type="InterPro" id="IPR001254">
    <property type="entry name" value="Trypsin_dom"/>
</dbReference>
<keyword evidence="2" id="KW-1015">Disulfide bond</keyword>
<dbReference type="InterPro" id="IPR050430">
    <property type="entry name" value="Peptidase_S1"/>
</dbReference>
<evidence type="ECO:0000256" key="2">
    <source>
        <dbReference type="ARBA" id="ARBA00023157"/>
    </source>
</evidence>
<proteinExistence type="inferred from homology"/>
<keyword evidence="3" id="KW-0645">Protease</keyword>
<dbReference type="AlphaFoldDB" id="A0A919PT06"/>
<dbReference type="SMART" id="SM00740">
    <property type="entry name" value="PASTA"/>
    <property type="match status" value="1"/>
</dbReference>
<comment type="caution">
    <text evidence="6">The sequence shown here is derived from an EMBL/GenBank/DDBJ whole genome shotgun (WGS) entry which is preliminary data.</text>
</comment>
<keyword evidence="3" id="KW-0720">Serine protease</keyword>
<evidence type="ECO:0000313" key="6">
    <source>
        <dbReference type="EMBL" id="GIG50325.1"/>
    </source>
</evidence>
<reference evidence="6" key="1">
    <citation type="submission" date="2021-01" db="EMBL/GenBank/DDBJ databases">
        <title>Whole genome shotgun sequence of Dactylosporangium siamense NBRC 106093.</title>
        <authorList>
            <person name="Komaki H."/>
            <person name="Tamura T."/>
        </authorList>
    </citation>
    <scope>NUCLEOTIDE SEQUENCE</scope>
    <source>
        <strain evidence="6">NBRC 106093</strain>
    </source>
</reference>
<accession>A0A919PT06</accession>
<dbReference type="EMBL" id="BONQ01000129">
    <property type="protein sequence ID" value="GIG50325.1"/>
    <property type="molecule type" value="Genomic_DNA"/>
</dbReference>
<name>A0A919PT06_9ACTN</name>
<dbReference type="InterPro" id="IPR043504">
    <property type="entry name" value="Peptidase_S1_PA_chymotrypsin"/>
</dbReference>
<dbReference type="PROSITE" id="PS51178">
    <property type="entry name" value="PASTA"/>
    <property type="match status" value="1"/>
</dbReference>
<evidence type="ECO:0000256" key="3">
    <source>
        <dbReference type="RuleBase" id="RU363034"/>
    </source>
</evidence>
<dbReference type="InterPro" id="IPR018114">
    <property type="entry name" value="TRYPSIN_HIS"/>
</dbReference>
<dbReference type="Gene3D" id="2.40.10.10">
    <property type="entry name" value="Trypsin-like serine proteases"/>
    <property type="match status" value="1"/>
</dbReference>
<dbReference type="SUPFAM" id="SSF50494">
    <property type="entry name" value="Trypsin-like serine proteases"/>
    <property type="match status" value="1"/>
</dbReference>
<dbReference type="Pfam" id="PF00089">
    <property type="entry name" value="Trypsin"/>
    <property type="match status" value="1"/>
</dbReference>
<evidence type="ECO:0000259" key="4">
    <source>
        <dbReference type="PROSITE" id="PS50240"/>
    </source>
</evidence>
<protein>
    <recommendedName>
        <fullName evidence="8">Trypsin-like serine protease</fullName>
    </recommendedName>
</protein>
<sequence length="391" mass="39581">MPIGAGSPTLEDMKNLWKVSGAVALGLVAAVATSAPSYAVIGGAPPAPGAYPSYFGAVTAFYDNGTAKCGGSLIAADVILTAAHCVHGSSGARVVIGAGDNLAFGFTEHPLYDGDTSDGHDLALIYLAPGATGTVTPIQAGAPWDAGAYFANTPATIMGKGVTSTDGAPNAQLLLAQTTLRSDSDMSDLFDPWWGFDHWNEPLMIGAGTSAHTVCNGDSGGPLVVDRGHPVQVGVASFAHVSFFGTECDDAAGFAELANAQLAWLAQTVPSIVPGWGSCLSPTGSPGTPHALYGTTSFPGAKQDGNRWWSIWCEGAPATVKVPDLRGESVTEAKDDLAALGLHVGGVGLAVDNSCELINLVMAQSPAPGTVVSPGSGVNLTVGKRPKNPCP</sequence>
<evidence type="ECO:0000259" key="5">
    <source>
        <dbReference type="PROSITE" id="PS51178"/>
    </source>
</evidence>
<dbReference type="InterPro" id="IPR005543">
    <property type="entry name" value="PASTA_dom"/>
</dbReference>
<evidence type="ECO:0000313" key="7">
    <source>
        <dbReference type="Proteomes" id="UP000660611"/>
    </source>
</evidence>
<dbReference type="GO" id="GO:0004252">
    <property type="term" value="F:serine-type endopeptidase activity"/>
    <property type="evidence" value="ECO:0007669"/>
    <property type="project" value="InterPro"/>
</dbReference>
<gene>
    <name evidence="6" type="ORF">Dsi01nite_083660</name>
</gene>
<dbReference type="PANTHER" id="PTHR24276:SF91">
    <property type="entry name" value="AT26814P-RELATED"/>
    <property type="match status" value="1"/>
</dbReference>
<dbReference type="PROSITE" id="PS50240">
    <property type="entry name" value="TRYPSIN_DOM"/>
    <property type="match status" value="1"/>
</dbReference>
<keyword evidence="3" id="KW-0378">Hydrolase</keyword>
<organism evidence="6 7">
    <name type="scientific">Dactylosporangium siamense</name>
    <dbReference type="NCBI Taxonomy" id="685454"/>
    <lineage>
        <taxon>Bacteria</taxon>
        <taxon>Bacillati</taxon>
        <taxon>Actinomycetota</taxon>
        <taxon>Actinomycetes</taxon>
        <taxon>Micromonosporales</taxon>
        <taxon>Micromonosporaceae</taxon>
        <taxon>Dactylosporangium</taxon>
    </lineage>
</organism>